<keyword evidence="3" id="KW-0964">Secreted</keyword>
<dbReference type="OrthoDB" id="958254at2759"/>
<evidence type="ECO:0000313" key="6">
    <source>
        <dbReference type="EMBL" id="GBP36920.1"/>
    </source>
</evidence>
<evidence type="ECO:0000256" key="2">
    <source>
        <dbReference type="ARBA" id="ARBA00005679"/>
    </source>
</evidence>
<dbReference type="Proteomes" id="UP000299102">
    <property type="component" value="Unassembled WGS sequence"/>
</dbReference>
<gene>
    <name evidence="6" type="primary">GILT1</name>
    <name evidence="6" type="ORF">EVAR_23222_1</name>
</gene>
<comment type="similarity">
    <text evidence="2">Belongs to the GILT family.</text>
</comment>
<sequence length="229" mass="25929">MEGEWSNGRARRLTERGVDHRNSHSLDAIQNGDCYFTSGFYESAISHHIVTTAGCSDTVWFIRDQLVPTYQLYGQFLDVEFIPWGRTVRNLDGSLTCQFGNPDCWANRVHRCALHFLGDDQDAKMRYMGCEFPDMTNRPAFNQGSLLCGLMTGVNLYALDRCANTFFGEPLDKINEVAATVPMAIINFVPAVYINDRPDSNEWVNIFLNFREVICRMLAEDPSTGVTNC</sequence>
<dbReference type="GO" id="GO:0005576">
    <property type="term" value="C:extracellular region"/>
    <property type="evidence" value="ECO:0007669"/>
    <property type="project" value="UniProtKB-SubCell"/>
</dbReference>
<dbReference type="InterPro" id="IPR004911">
    <property type="entry name" value="Interferon-induced_GILT"/>
</dbReference>
<evidence type="ECO:0000256" key="4">
    <source>
        <dbReference type="ARBA" id="ARBA00022729"/>
    </source>
</evidence>
<evidence type="ECO:0000313" key="7">
    <source>
        <dbReference type="Proteomes" id="UP000299102"/>
    </source>
</evidence>
<keyword evidence="7" id="KW-1185">Reference proteome</keyword>
<comment type="caution">
    <text evidence="6">The sequence shown here is derived from an EMBL/GenBank/DDBJ whole genome shotgun (WGS) entry which is preliminary data.</text>
</comment>
<comment type="subcellular location">
    <subcellularLocation>
        <location evidence="1">Secreted</location>
    </subcellularLocation>
</comment>
<protein>
    <submittedName>
        <fullName evidence="6">GILT-like protein 1</fullName>
    </submittedName>
</protein>
<evidence type="ECO:0000256" key="1">
    <source>
        <dbReference type="ARBA" id="ARBA00004613"/>
    </source>
</evidence>
<name>A0A4C1VEE4_EUMVA</name>
<dbReference type="EMBL" id="BGZK01000325">
    <property type="protein sequence ID" value="GBP36920.1"/>
    <property type="molecule type" value="Genomic_DNA"/>
</dbReference>
<dbReference type="PANTHER" id="PTHR13234">
    <property type="entry name" value="GAMMA-INTERFERON INDUCIBLE LYSOSOMAL THIOL REDUCTASE GILT"/>
    <property type="match status" value="1"/>
</dbReference>
<accession>A0A4C1VEE4</accession>
<dbReference type="AlphaFoldDB" id="A0A4C1VEE4"/>
<dbReference type="PANTHER" id="PTHR13234:SF8">
    <property type="entry name" value="GAMMA-INTERFERON-INDUCIBLE LYSOSOMAL THIOL REDUCTASE"/>
    <property type="match status" value="1"/>
</dbReference>
<keyword evidence="4" id="KW-0732">Signal</keyword>
<evidence type="ECO:0000256" key="5">
    <source>
        <dbReference type="ARBA" id="ARBA00023180"/>
    </source>
</evidence>
<evidence type="ECO:0000256" key="3">
    <source>
        <dbReference type="ARBA" id="ARBA00022525"/>
    </source>
</evidence>
<reference evidence="6 7" key="1">
    <citation type="journal article" date="2019" name="Commun. Biol.">
        <title>The bagworm genome reveals a unique fibroin gene that provides high tensile strength.</title>
        <authorList>
            <person name="Kono N."/>
            <person name="Nakamura H."/>
            <person name="Ohtoshi R."/>
            <person name="Tomita M."/>
            <person name="Numata K."/>
            <person name="Arakawa K."/>
        </authorList>
    </citation>
    <scope>NUCLEOTIDE SEQUENCE [LARGE SCALE GENOMIC DNA]</scope>
</reference>
<keyword evidence="5" id="KW-0325">Glycoprotein</keyword>
<dbReference type="STRING" id="151549.A0A4C1VEE4"/>
<proteinExistence type="inferred from homology"/>
<dbReference type="Pfam" id="PF03227">
    <property type="entry name" value="GILT"/>
    <property type="match status" value="1"/>
</dbReference>
<dbReference type="GO" id="GO:0016671">
    <property type="term" value="F:oxidoreductase activity, acting on a sulfur group of donors, disulfide as acceptor"/>
    <property type="evidence" value="ECO:0007669"/>
    <property type="project" value="InterPro"/>
</dbReference>
<organism evidence="6 7">
    <name type="scientific">Eumeta variegata</name>
    <name type="common">Bagworm moth</name>
    <name type="synonym">Eumeta japonica</name>
    <dbReference type="NCBI Taxonomy" id="151549"/>
    <lineage>
        <taxon>Eukaryota</taxon>
        <taxon>Metazoa</taxon>
        <taxon>Ecdysozoa</taxon>
        <taxon>Arthropoda</taxon>
        <taxon>Hexapoda</taxon>
        <taxon>Insecta</taxon>
        <taxon>Pterygota</taxon>
        <taxon>Neoptera</taxon>
        <taxon>Endopterygota</taxon>
        <taxon>Lepidoptera</taxon>
        <taxon>Glossata</taxon>
        <taxon>Ditrysia</taxon>
        <taxon>Tineoidea</taxon>
        <taxon>Psychidae</taxon>
        <taxon>Oiketicinae</taxon>
        <taxon>Eumeta</taxon>
    </lineage>
</organism>